<sequence>MAAIFPCSPRRSAAFAAALLAPVAAFASGSPDDTLGLAVLMIAGFNVVLYGVVTICWGLAIRWRKRPVLAILMLLLGALPFLHYGAESFRHRDAPERRAAELAALQLEAAPRVPVRVLEAPNTFDQDRDLQTLVATGVVGELVAPVFGRQANLYRRHEAWDCIDFETSVSPEAEYRRVLLARHAFRSCVSERRGDRPAQATVQFLVNDAAPHHYTGTACRVVTDPHHALELRTPAGGLLAYREAPLHPGYAFPPVLVLGPTLWKCPPWTQQDWERESAGMAVLPFVAQALGLRSPEDFPRSGDAARVAEALHRLEPFLRSQFAHDAVLALLGQWASTPEIDALISEGPIAEQAKVRILPRAADLLTDPALREHQRLLYPQLASHLPALLQACGAGPSGAGLSEPCQRLAQLSEQLQAQPPAPAPRAKRAPARGARPQR</sequence>
<evidence type="ECO:0008006" key="6">
    <source>
        <dbReference type="Google" id="ProtNLM"/>
    </source>
</evidence>
<feature type="transmembrane region" description="Helical" evidence="2">
    <location>
        <begin position="37"/>
        <end position="61"/>
    </location>
</feature>
<feature type="chain" id="PRO_5032362164" description="DUF4105 domain-containing protein" evidence="3">
    <location>
        <begin position="28"/>
        <end position="438"/>
    </location>
</feature>
<feature type="region of interest" description="Disordered" evidence="1">
    <location>
        <begin position="411"/>
        <end position="438"/>
    </location>
</feature>
<comment type="caution">
    <text evidence="4">The sequence shown here is derived from an EMBL/GenBank/DDBJ whole genome shotgun (WGS) entry which is preliminary data.</text>
</comment>
<protein>
    <recommendedName>
        <fullName evidence="6">DUF4105 domain-containing protein</fullName>
    </recommendedName>
</protein>
<feature type="transmembrane region" description="Helical" evidence="2">
    <location>
        <begin position="68"/>
        <end position="86"/>
    </location>
</feature>
<proteinExistence type="predicted"/>
<dbReference type="EMBL" id="JABBFX010000001">
    <property type="protein sequence ID" value="NML44751.1"/>
    <property type="molecule type" value="Genomic_DNA"/>
</dbReference>
<keyword evidence="5" id="KW-1185">Reference proteome</keyword>
<feature type="compositionally biased region" description="Basic residues" evidence="1">
    <location>
        <begin position="425"/>
        <end position="438"/>
    </location>
</feature>
<keyword evidence="2" id="KW-1133">Transmembrane helix</keyword>
<accession>A0A848H5F3</accession>
<evidence type="ECO:0000256" key="3">
    <source>
        <dbReference type="SAM" id="SignalP"/>
    </source>
</evidence>
<reference evidence="4 5" key="1">
    <citation type="submission" date="2020-04" db="EMBL/GenBank/DDBJ databases">
        <title>Ramlibacter sp. G-1-2-2 isolated from soil.</title>
        <authorList>
            <person name="Dahal R.H."/>
        </authorList>
    </citation>
    <scope>NUCLEOTIDE SEQUENCE [LARGE SCALE GENOMIC DNA]</scope>
    <source>
        <strain evidence="4 5">G-1-2-2</strain>
    </source>
</reference>
<name>A0A848H5F3_9BURK</name>
<evidence type="ECO:0000256" key="2">
    <source>
        <dbReference type="SAM" id="Phobius"/>
    </source>
</evidence>
<gene>
    <name evidence="4" type="ORF">HHL11_13380</name>
</gene>
<dbReference type="AlphaFoldDB" id="A0A848H5F3"/>
<evidence type="ECO:0000256" key="1">
    <source>
        <dbReference type="SAM" id="MobiDB-lite"/>
    </source>
</evidence>
<evidence type="ECO:0000313" key="4">
    <source>
        <dbReference type="EMBL" id="NML44751.1"/>
    </source>
</evidence>
<keyword evidence="3" id="KW-0732">Signal</keyword>
<dbReference type="Proteomes" id="UP000541185">
    <property type="component" value="Unassembled WGS sequence"/>
</dbReference>
<dbReference type="RefSeq" id="WP_169418858.1">
    <property type="nucleotide sequence ID" value="NZ_JABBFX010000001.1"/>
</dbReference>
<feature type="signal peptide" evidence="3">
    <location>
        <begin position="1"/>
        <end position="27"/>
    </location>
</feature>
<organism evidence="4 5">
    <name type="scientific">Ramlibacter agri</name>
    <dbReference type="NCBI Taxonomy" id="2728837"/>
    <lineage>
        <taxon>Bacteria</taxon>
        <taxon>Pseudomonadati</taxon>
        <taxon>Pseudomonadota</taxon>
        <taxon>Betaproteobacteria</taxon>
        <taxon>Burkholderiales</taxon>
        <taxon>Comamonadaceae</taxon>
        <taxon>Ramlibacter</taxon>
    </lineage>
</organism>
<keyword evidence="2" id="KW-0812">Transmembrane</keyword>
<evidence type="ECO:0000313" key="5">
    <source>
        <dbReference type="Proteomes" id="UP000541185"/>
    </source>
</evidence>
<keyword evidence="2" id="KW-0472">Membrane</keyword>